<dbReference type="CDD" id="cd03884">
    <property type="entry name" value="M20_bAS"/>
    <property type="match status" value="1"/>
</dbReference>
<dbReference type="PANTHER" id="PTHR32494:SF5">
    <property type="entry name" value="ALLANTOATE AMIDOHYDROLASE"/>
    <property type="match status" value="1"/>
</dbReference>
<accession>A0A172ZFM8</accession>
<feature type="binding site" evidence="4">
    <location>
        <position position="222"/>
    </location>
    <ligand>
        <name>allantoate</name>
        <dbReference type="ChEBI" id="CHEBI:17536"/>
    </ligand>
</feature>
<evidence type="ECO:0000313" key="5">
    <source>
        <dbReference type="EMBL" id="ANF96451.1"/>
    </source>
</evidence>
<reference evidence="6" key="1">
    <citation type="submission" date="2015-10" db="EMBL/GenBank/DDBJ databases">
        <title>Genome of Paenibacillus bovis sp. nov.</title>
        <authorList>
            <person name="Wu Z."/>
            <person name="Gao C."/>
            <person name="Liu Z."/>
            <person name="Zheng H."/>
        </authorList>
    </citation>
    <scope>NUCLEOTIDE SEQUENCE [LARGE SCALE GENOMIC DNA]</scope>
    <source>
        <strain evidence="6">BD3526</strain>
    </source>
</reference>
<dbReference type="STRING" id="1616788.AR543_10845"/>
<keyword evidence="3" id="KW-0862">Zinc</keyword>
<feature type="binding site" evidence="4">
    <location>
        <position position="295"/>
    </location>
    <ligand>
        <name>allantoate</name>
        <dbReference type="ChEBI" id="CHEBI:17536"/>
    </ligand>
</feature>
<feature type="binding site" evidence="3">
    <location>
        <position position="134"/>
    </location>
    <ligand>
        <name>Zn(2+)</name>
        <dbReference type="ChEBI" id="CHEBI:29105"/>
        <label>2</label>
    </ligand>
</feature>
<dbReference type="GO" id="GO:0016813">
    <property type="term" value="F:hydrolase activity, acting on carbon-nitrogen (but not peptide) bonds, in linear amidines"/>
    <property type="evidence" value="ECO:0007669"/>
    <property type="project" value="InterPro"/>
</dbReference>
<dbReference type="Pfam" id="PF01546">
    <property type="entry name" value="Peptidase_M20"/>
    <property type="match status" value="1"/>
</dbReference>
<dbReference type="InterPro" id="IPR002933">
    <property type="entry name" value="Peptidase_M20"/>
</dbReference>
<feature type="binding site" evidence="3">
    <location>
        <position position="197"/>
    </location>
    <ligand>
        <name>Zn(2+)</name>
        <dbReference type="ChEBI" id="CHEBI:29105"/>
        <label>1</label>
    </ligand>
</feature>
<dbReference type="InterPro" id="IPR010158">
    <property type="entry name" value="Amidase_Cbmase"/>
</dbReference>
<dbReference type="Gene3D" id="3.30.70.360">
    <property type="match status" value="1"/>
</dbReference>
<comment type="similarity">
    <text evidence="1">Belongs to the peptidase M20 family.</text>
</comment>
<keyword evidence="3" id="KW-0479">Metal-binding</keyword>
<sequence>MVEQTAAVLDQYSIRMNDMLEWLSGYGADEQGGVTRLLYSREWIAAQEALSSYMKEQGLETFYDQAGNLTGRLVGSNPDLLPVVTGSHIDTVICGGKYDGTYGVVAGILALAYLQQVYGPPVRTIDVISLCEEEGSRFPLTYWGSGNIAGNYSMERIPAVSDREGITLEEAMSAAGFGPDSPYRSCLRSWDAYIELHIEQGFVLERSQQQIGIVNGIVGQRRIRVSVGGESNHAGTTPMGWRRDSLACAAEMITCIRHSALEMGDPLVATVGSIQPSPGVSNVIAGETIFTLDIRHLDRKVLDEYTDKLQQKLRKIASQEGMDMYWEENLNIDPVLMHPDIITDLQHICESSGIACRTMPSGAGHDAQVLGSQRPAAMIFVPSRQGISHNPLEYTADEDLMQGFRVLTEWLYQYAYRGECHETL</sequence>
<feature type="binding site" evidence="3">
    <location>
        <position position="389"/>
    </location>
    <ligand>
        <name>Zn(2+)</name>
        <dbReference type="ChEBI" id="CHEBI:29105"/>
        <label>2</label>
    </ligand>
</feature>
<gene>
    <name evidence="5" type="ORF">AR543_10845</name>
</gene>
<evidence type="ECO:0000256" key="1">
    <source>
        <dbReference type="ARBA" id="ARBA00006153"/>
    </source>
</evidence>
<evidence type="ECO:0000256" key="3">
    <source>
        <dbReference type="PIRSR" id="PIRSR001235-1"/>
    </source>
</evidence>
<dbReference type="SUPFAM" id="SSF53187">
    <property type="entry name" value="Zn-dependent exopeptidases"/>
    <property type="match status" value="1"/>
</dbReference>
<reference evidence="5 6" key="2">
    <citation type="journal article" date="2016" name="Int. J. Syst. Evol. Microbiol.">
        <title>Paenibacillus bovis sp. nov., isolated from raw yak (Bos grunniens) milk.</title>
        <authorList>
            <person name="Gao C."/>
            <person name="Han J."/>
            <person name="Liu Z."/>
            <person name="Xu X."/>
            <person name="Hang F."/>
            <person name="Wu Z."/>
        </authorList>
    </citation>
    <scope>NUCLEOTIDE SEQUENCE [LARGE SCALE GENOMIC DNA]</scope>
    <source>
        <strain evidence="5 6">BD3526</strain>
    </source>
</reference>
<dbReference type="Gene3D" id="3.40.630.10">
    <property type="entry name" value="Zn peptidases"/>
    <property type="match status" value="1"/>
</dbReference>
<name>A0A172ZFM8_9BACL</name>
<dbReference type="GO" id="GO:0046872">
    <property type="term" value="F:metal ion binding"/>
    <property type="evidence" value="ECO:0007669"/>
    <property type="project" value="UniProtKB-KW"/>
</dbReference>
<keyword evidence="6" id="KW-1185">Reference proteome</keyword>
<evidence type="ECO:0000313" key="6">
    <source>
        <dbReference type="Proteomes" id="UP000078148"/>
    </source>
</evidence>
<evidence type="ECO:0000256" key="4">
    <source>
        <dbReference type="PIRSR" id="PIRSR001235-2"/>
    </source>
</evidence>
<dbReference type="NCBIfam" id="NF006771">
    <property type="entry name" value="PRK09290.1-5"/>
    <property type="match status" value="1"/>
</dbReference>
<feature type="binding site" evidence="3">
    <location>
        <position position="99"/>
    </location>
    <ligand>
        <name>Zn(2+)</name>
        <dbReference type="ChEBI" id="CHEBI:29105"/>
        <label>2</label>
    </ligand>
</feature>
<dbReference type="InterPro" id="IPR036264">
    <property type="entry name" value="Bact_exopeptidase_dim_dom"/>
</dbReference>
<organism evidence="5 6">
    <name type="scientific">Paenibacillus bovis</name>
    <dbReference type="NCBI Taxonomy" id="1616788"/>
    <lineage>
        <taxon>Bacteria</taxon>
        <taxon>Bacillati</taxon>
        <taxon>Bacillota</taxon>
        <taxon>Bacilli</taxon>
        <taxon>Bacillales</taxon>
        <taxon>Paenibacillaceae</taxon>
        <taxon>Paenibacillus</taxon>
    </lineage>
</organism>
<dbReference type="SUPFAM" id="SSF55031">
    <property type="entry name" value="Bacterial exopeptidase dimerisation domain"/>
    <property type="match status" value="1"/>
</dbReference>
<feature type="binding site" evidence="4">
    <location>
        <position position="282"/>
    </location>
    <ligand>
        <name>allantoate</name>
        <dbReference type="ChEBI" id="CHEBI:17536"/>
    </ligand>
</feature>
<dbReference type="PANTHER" id="PTHR32494">
    <property type="entry name" value="ALLANTOATE DEIMINASE-RELATED"/>
    <property type="match status" value="1"/>
</dbReference>
<dbReference type="EMBL" id="CP013023">
    <property type="protein sequence ID" value="ANF96451.1"/>
    <property type="molecule type" value="Genomic_DNA"/>
</dbReference>
<protein>
    <submittedName>
        <fullName evidence="5">Allantoate amidohydrolase</fullName>
    </submittedName>
</protein>
<evidence type="ECO:0000256" key="2">
    <source>
        <dbReference type="ARBA" id="ARBA00022801"/>
    </source>
</evidence>
<proteinExistence type="inferred from homology"/>
<dbReference type="NCBIfam" id="TIGR01879">
    <property type="entry name" value="hydantase"/>
    <property type="match status" value="1"/>
</dbReference>
<dbReference type="Proteomes" id="UP000078148">
    <property type="component" value="Chromosome"/>
</dbReference>
<comment type="cofactor">
    <cofactor evidence="3">
        <name>Zn(2+)</name>
        <dbReference type="ChEBI" id="CHEBI:29105"/>
    </cofactor>
    <text evidence="3">Binds 2 Zn(2+) ions per subunit.</text>
</comment>
<dbReference type="PIRSF" id="PIRSF001235">
    <property type="entry name" value="Amidase_carbamoylase"/>
    <property type="match status" value="1"/>
</dbReference>
<dbReference type="KEGG" id="pbv:AR543_10845"/>
<feature type="binding site" evidence="3">
    <location>
        <position position="99"/>
    </location>
    <ligand>
        <name>Zn(2+)</name>
        <dbReference type="ChEBI" id="CHEBI:29105"/>
        <label>1</label>
    </ligand>
</feature>
<feature type="binding site" evidence="3">
    <location>
        <position position="88"/>
    </location>
    <ligand>
        <name>Zn(2+)</name>
        <dbReference type="ChEBI" id="CHEBI:29105"/>
        <label>1</label>
    </ligand>
</feature>
<dbReference type="RefSeq" id="WP_060534308.1">
    <property type="nucleotide sequence ID" value="NZ_CP013023.1"/>
</dbReference>
<dbReference type="OrthoDB" id="9808195at2"/>
<dbReference type="AlphaFoldDB" id="A0A172ZFM8"/>
<keyword evidence="2 5" id="KW-0378">Hydrolase</keyword>